<evidence type="ECO:0000256" key="2">
    <source>
        <dbReference type="ARBA" id="ARBA00005417"/>
    </source>
</evidence>
<dbReference type="InterPro" id="IPR050388">
    <property type="entry name" value="ABC_Ni/Peptide_Import"/>
</dbReference>
<dbReference type="NCBIfam" id="TIGR01727">
    <property type="entry name" value="oligo_HPY"/>
    <property type="match status" value="1"/>
</dbReference>
<dbReference type="InterPro" id="IPR003439">
    <property type="entry name" value="ABC_transporter-like_ATP-bd"/>
</dbReference>
<dbReference type="PROSITE" id="PS00211">
    <property type="entry name" value="ABC_TRANSPORTER_1"/>
    <property type="match status" value="1"/>
</dbReference>
<proteinExistence type="inferred from homology"/>
<keyword evidence="4" id="KW-1003">Cell membrane</keyword>
<evidence type="ECO:0000259" key="8">
    <source>
        <dbReference type="PROSITE" id="PS50893"/>
    </source>
</evidence>
<sequence length="348" mass="36496">MSVAATGDAPGTADTGPDAVLRVENLTCTIDTPVGTARILRGIDLELAPGESLGLVGESGSGKTMLVKCLMGLAPAAATVSGRAVLGGRDLLSLPPGDRRRVLGKDIAMVFQDPMSSLNPVVRIGRQLTEGMRFHLKISKAEAYARAEELLAVAGIPDPKARLRMYPHELSGGMRQRVMIAIALSCDPAVLIADEATTALDVTVQKQILDLLQELQRERGMSLILVSHDLGVVAGRTDRVAVMYAGGVVEVAATRDLFRRSRHRYSRALLGAIPVMGGLGRRLTTIPGRMPSATSPQPGCGFAPRCGSAVDRCRAEPPPPVLEADGHEYRCVVPAPLGATGATTGGSS</sequence>
<dbReference type="SUPFAM" id="SSF52540">
    <property type="entry name" value="P-loop containing nucleoside triphosphate hydrolases"/>
    <property type="match status" value="1"/>
</dbReference>
<evidence type="ECO:0000256" key="1">
    <source>
        <dbReference type="ARBA" id="ARBA00004202"/>
    </source>
</evidence>
<dbReference type="PANTHER" id="PTHR43297:SF2">
    <property type="entry name" value="DIPEPTIDE TRANSPORT ATP-BINDING PROTEIN DPPD"/>
    <property type="match status" value="1"/>
</dbReference>
<dbReference type="GO" id="GO:0005524">
    <property type="term" value="F:ATP binding"/>
    <property type="evidence" value="ECO:0007669"/>
    <property type="project" value="UniProtKB-KW"/>
</dbReference>
<dbReference type="CDD" id="cd03257">
    <property type="entry name" value="ABC_NikE_OppD_transporters"/>
    <property type="match status" value="1"/>
</dbReference>
<evidence type="ECO:0000256" key="5">
    <source>
        <dbReference type="ARBA" id="ARBA00022741"/>
    </source>
</evidence>
<dbReference type="InterPro" id="IPR013563">
    <property type="entry name" value="Oligopep_ABC_C"/>
</dbReference>
<evidence type="ECO:0000313" key="9">
    <source>
        <dbReference type="EMBL" id="GAA1827468.1"/>
    </source>
</evidence>
<dbReference type="InterPro" id="IPR017871">
    <property type="entry name" value="ABC_transporter-like_CS"/>
</dbReference>
<keyword evidence="7" id="KW-0472">Membrane</keyword>
<dbReference type="Pfam" id="PF08352">
    <property type="entry name" value="oligo_HPY"/>
    <property type="match status" value="1"/>
</dbReference>
<comment type="caution">
    <text evidence="9">The sequence shown here is derived from an EMBL/GenBank/DDBJ whole genome shotgun (WGS) entry which is preliminary data.</text>
</comment>
<keyword evidence="10" id="KW-1185">Reference proteome</keyword>
<dbReference type="EMBL" id="BAAAQK010000001">
    <property type="protein sequence ID" value="GAA1827468.1"/>
    <property type="molecule type" value="Genomic_DNA"/>
</dbReference>
<keyword evidence="3" id="KW-0813">Transport</keyword>
<evidence type="ECO:0000313" key="10">
    <source>
        <dbReference type="Proteomes" id="UP001500449"/>
    </source>
</evidence>
<gene>
    <name evidence="9" type="ORF">GCM10009836_01460</name>
</gene>
<comment type="similarity">
    <text evidence="2">Belongs to the ABC transporter superfamily.</text>
</comment>
<dbReference type="InterPro" id="IPR003593">
    <property type="entry name" value="AAA+_ATPase"/>
</dbReference>
<keyword evidence="5" id="KW-0547">Nucleotide-binding</keyword>
<name>A0ABN2MHQ2_9PSEU</name>
<dbReference type="SMART" id="SM00382">
    <property type="entry name" value="AAA"/>
    <property type="match status" value="1"/>
</dbReference>
<evidence type="ECO:0000256" key="4">
    <source>
        <dbReference type="ARBA" id="ARBA00022475"/>
    </source>
</evidence>
<reference evidence="9 10" key="1">
    <citation type="journal article" date="2019" name="Int. J. Syst. Evol. Microbiol.">
        <title>The Global Catalogue of Microorganisms (GCM) 10K type strain sequencing project: providing services to taxonomists for standard genome sequencing and annotation.</title>
        <authorList>
            <consortium name="The Broad Institute Genomics Platform"/>
            <consortium name="The Broad Institute Genome Sequencing Center for Infectious Disease"/>
            <person name="Wu L."/>
            <person name="Ma J."/>
        </authorList>
    </citation>
    <scope>NUCLEOTIDE SEQUENCE [LARGE SCALE GENOMIC DNA]</scope>
    <source>
        <strain evidence="9 10">JCM 16009</strain>
    </source>
</reference>
<dbReference type="InterPro" id="IPR027417">
    <property type="entry name" value="P-loop_NTPase"/>
</dbReference>
<accession>A0ABN2MHQ2</accession>
<evidence type="ECO:0000256" key="3">
    <source>
        <dbReference type="ARBA" id="ARBA00022448"/>
    </source>
</evidence>
<evidence type="ECO:0000256" key="6">
    <source>
        <dbReference type="ARBA" id="ARBA00022840"/>
    </source>
</evidence>
<organism evidence="9 10">
    <name type="scientific">Pseudonocardia ailaonensis</name>
    <dbReference type="NCBI Taxonomy" id="367279"/>
    <lineage>
        <taxon>Bacteria</taxon>
        <taxon>Bacillati</taxon>
        <taxon>Actinomycetota</taxon>
        <taxon>Actinomycetes</taxon>
        <taxon>Pseudonocardiales</taxon>
        <taxon>Pseudonocardiaceae</taxon>
        <taxon>Pseudonocardia</taxon>
    </lineage>
</organism>
<comment type="subcellular location">
    <subcellularLocation>
        <location evidence="1">Cell membrane</location>
        <topology evidence="1">Peripheral membrane protein</topology>
    </subcellularLocation>
</comment>
<dbReference type="PROSITE" id="PS50893">
    <property type="entry name" value="ABC_TRANSPORTER_2"/>
    <property type="match status" value="1"/>
</dbReference>
<dbReference type="Pfam" id="PF00005">
    <property type="entry name" value="ABC_tran"/>
    <property type="match status" value="1"/>
</dbReference>
<feature type="domain" description="ABC transporter" evidence="8">
    <location>
        <begin position="21"/>
        <end position="270"/>
    </location>
</feature>
<keyword evidence="6 9" id="KW-0067">ATP-binding</keyword>
<dbReference type="RefSeq" id="WP_344411519.1">
    <property type="nucleotide sequence ID" value="NZ_BAAAQK010000001.1"/>
</dbReference>
<dbReference type="Gene3D" id="3.40.50.300">
    <property type="entry name" value="P-loop containing nucleotide triphosphate hydrolases"/>
    <property type="match status" value="1"/>
</dbReference>
<evidence type="ECO:0000256" key="7">
    <source>
        <dbReference type="ARBA" id="ARBA00023136"/>
    </source>
</evidence>
<protein>
    <submittedName>
        <fullName evidence="9">ABC transporter ATP-binding protein</fullName>
    </submittedName>
</protein>
<dbReference type="PANTHER" id="PTHR43297">
    <property type="entry name" value="OLIGOPEPTIDE TRANSPORT ATP-BINDING PROTEIN APPD"/>
    <property type="match status" value="1"/>
</dbReference>
<dbReference type="Proteomes" id="UP001500449">
    <property type="component" value="Unassembled WGS sequence"/>
</dbReference>